<dbReference type="EMBL" id="VKKY01000003">
    <property type="protein sequence ID" value="KAA3436074.1"/>
    <property type="molecule type" value="Genomic_DNA"/>
</dbReference>
<comment type="caution">
    <text evidence="1">The sequence shown here is derived from an EMBL/GenBank/DDBJ whole genome shotgun (WGS) entry which is preliminary data.</text>
</comment>
<reference evidence="1 2" key="1">
    <citation type="submission" date="2019-07" db="EMBL/GenBank/DDBJ databases">
        <title>Rufibacter sp. nov., isolated from lake sediment.</title>
        <authorList>
            <person name="Qu J.-H."/>
        </authorList>
    </citation>
    <scope>NUCLEOTIDE SEQUENCE [LARGE SCALE GENOMIC DNA]</scope>
    <source>
        <strain evidence="1 2">NBS58-1</strain>
    </source>
</reference>
<evidence type="ECO:0000313" key="1">
    <source>
        <dbReference type="EMBL" id="KAA3436074.1"/>
    </source>
</evidence>
<dbReference type="AlphaFoldDB" id="A0A5B6TAQ4"/>
<keyword evidence="2" id="KW-1185">Reference proteome</keyword>
<proteinExistence type="predicted"/>
<accession>A0A5B6TAQ4</accession>
<protein>
    <submittedName>
        <fullName evidence="1">Uncharacterized protein</fullName>
    </submittedName>
</protein>
<dbReference type="Proteomes" id="UP000324133">
    <property type="component" value="Unassembled WGS sequence"/>
</dbReference>
<dbReference type="RefSeq" id="WP_149092036.1">
    <property type="nucleotide sequence ID" value="NZ_VKKY01000003.1"/>
</dbReference>
<organism evidence="1 2">
    <name type="scientific">Rufibacter hautae</name>
    <dbReference type="NCBI Taxonomy" id="2595005"/>
    <lineage>
        <taxon>Bacteria</taxon>
        <taxon>Pseudomonadati</taxon>
        <taxon>Bacteroidota</taxon>
        <taxon>Cytophagia</taxon>
        <taxon>Cytophagales</taxon>
        <taxon>Hymenobacteraceae</taxon>
        <taxon>Rufibacter</taxon>
    </lineage>
</organism>
<evidence type="ECO:0000313" key="2">
    <source>
        <dbReference type="Proteomes" id="UP000324133"/>
    </source>
</evidence>
<sequence>MFSLRFTLALLALLLIPYFLRSKYGIALEPYPAVMLPSGSGKVDVAPGRTKVKFTSLYALNAQGTWSKVDNTHLLYPIPIQYLNPILAKEFGLKENAGAIRPGIQSELAENLSMSWARKVTEQDKNEVKVWLRRKLEHQNLHGPSLKVVQTVETISIPDGRILNSRVAYENTLRLDQ</sequence>
<dbReference type="OrthoDB" id="895652at2"/>
<gene>
    <name evidence="1" type="ORF">FOA19_16860</name>
</gene>
<name>A0A5B6TAQ4_9BACT</name>